<proteinExistence type="predicted"/>
<evidence type="ECO:0000313" key="1">
    <source>
        <dbReference type="EMBL" id="ONK73184.1"/>
    </source>
</evidence>
<keyword evidence="2" id="KW-1185">Reference proteome</keyword>
<protein>
    <submittedName>
        <fullName evidence="1">Uncharacterized protein</fullName>
    </submittedName>
</protein>
<reference evidence="2" key="1">
    <citation type="journal article" date="2017" name="Nat. Commun.">
        <title>The asparagus genome sheds light on the origin and evolution of a young Y chromosome.</title>
        <authorList>
            <person name="Harkess A."/>
            <person name="Zhou J."/>
            <person name="Xu C."/>
            <person name="Bowers J.E."/>
            <person name="Van der Hulst R."/>
            <person name="Ayyampalayam S."/>
            <person name="Mercati F."/>
            <person name="Riccardi P."/>
            <person name="McKain M.R."/>
            <person name="Kakrana A."/>
            <person name="Tang H."/>
            <person name="Ray J."/>
            <person name="Groenendijk J."/>
            <person name="Arikit S."/>
            <person name="Mathioni S.M."/>
            <person name="Nakano M."/>
            <person name="Shan H."/>
            <person name="Telgmann-Rauber A."/>
            <person name="Kanno A."/>
            <person name="Yue Z."/>
            <person name="Chen H."/>
            <person name="Li W."/>
            <person name="Chen Y."/>
            <person name="Xu X."/>
            <person name="Zhang Y."/>
            <person name="Luo S."/>
            <person name="Chen H."/>
            <person name="Gao J."/>
            <person name="Mao Z."/>
            <person name="Pires J.C."/>
            <person name="Luo M."/>
            <person name="Kudrna D."/>
            <person name="Wing R.A."/>
            <person name="Meyers B.C."/>
            <person name="Yi K."/>
            <person name="Kong H."/>
            <person name="Lavrijsen P."/>
            <person name="Sunseri F."/>
            <person name="Falavigna A."/>
            <person name="Ye Y."/>
            <person name="Leebens-Mack J.H."/>
            <person name="Chen G."/>
        </authorList>
    </citation>
    <scope>NUCLEOTIDE SEQUENCE [LARGE SCALE GENOMIC DNA]</scope>
    <source>
        <strain evidence="2">cv. DH0086</strain>
    </source>
</reference>
<gene>
    <name evidence="1" type="ORF">A4U43_C04F28140</name>
</gene>
<dbReference type="Gramene" id="ONK73184">
    <property type="protein sequence ID" value="ONK73184"/>
    <property type="gene ID" value="A4U43_C04F28140"/>
</dbReference>
<dbReference type="Proteomes" id="UP000243459">
    <property type="component" value="Chromosome 4"/>
</dbReference>
<accession>A0A5P1F4Z2</accession>
<evidence type="ECO:0000313" key="2">
    <source>
        <dbReference type="Proteomes" id="UP000243459"/>
    </source>
</evidence>
<name>A0A5P1F4Z2_ASPOF</name>
<organism evidence="1 2">
    <name type="scientific">Asparagus officinalis</name>
    <name type="common">Garden asparagus</name>
    <dbReference type="NCBI Taxonomy" id="4686"/>
    <lineage>
        <taxon>Eukaryota</taxon>
        <taxon>Viridiplantae</taxon>
        <taxon>Streptophyta</taxon>
        <taxon>Embryophyta</taxon>
        <taxon>Tracheophyta</taxon>
        <taxon>Spermatophyta</taxon>
        <taxon>Magnoliopsida</taxon>
        <taxon>Liliopsida</taxon>
        <taxon>Asparagales</taxon>
        <taxon>Asparagaceae</taxon>
        <taxon>Asparagoideae</taxon>
        <taxon>Asparagus</taxon>
    </lineage>
</organism>
<dbReference type="EMBL" id="CM007384">
    <property type="protein sequence ID" value="ONK73184.1"/>
    <property type="molecule type" value="Genomic_DNA"/>
</dbReference>
<dbReference type="AlphaFoldDB" id="A0A5P1F4Z2"/>
<sequence>MARKKDRGLRVPRFLELRRMRSRGRAFRWMEVEERRAPELRVIRLKSQLRRRSIVEQLEEGEKDYVRSHEYKFCMRKIKEEET</sequence>